<dbReference type="SUPFAM" id="SSF52540">
    <property type="entry name" value="P-loop containing nucleoside triphosphate hydrolases"/>
    <property type="match status" value="1"/>
</dbReference>
<feature type="domain" description="FtsK" evidence="8">
    <location>
        <begin position="483"/>
        <end position="672"/>
    </location>
</feature>
<dbReference type="InterPro" id="IPR003593">
    <property type="entry name" value="AAA+_ATPase"/>
</dbReference>
<comment type="similarity">
    <text evidence="1">Belongs to the FtsK/SpoIIIE/SftA family.</text>
</comment>
<keyword evidence="2 5" id="KW-0547">Nucleotide-binding</keyword>
<dbReference type="PANTHER" id="PTHR22683:SF41">
    <property type="entry name" value="DNA TRANSLOCASE FTSK"/>
    <property type="match status" value="1"/>
</dbReference>
<keyword evidence="7" id="KW-1133">Transmembrane helix</keyword>
<dbReference type="InterPro" id="IPR002543">
    <property type="entry name" value="FtsK_dom"/>
</dbReference>
<dbReference type="RefSeq" id="WP_270055982.1">
    <property type="nucleotide sequence ID" value="NZ_CP115149.1"/>
</dbReference>
<dbReference type="InterPro" id="IPR050206">
    <property type="entry name" value="FtsK/SpoIIIE/SftA"/>
</dbReference>
<keyword evidence="7" id="KW-0812">Transmembrane</keyword>
<proteinExistence type="inferred from homology"/>
<gene>
    <name evidence="9" type="ORF">O0235_11805</name>
</gene>
<evidence type="ECO:0000313" key="9">
    <source>
        <dbReference type="EMBL" id="WBL35456.1"/>
    </source>
</evidence>
<dbReference type="Pfam" id="PF09397">
    <property type="entry name" value="FtsK_gamma"/>
    <property type="match status" value="1"/>
</dbReference>
<evidence type="ECO:0000256" key="1">
    <source>
        <dbReference type="ARBA" id="ARBA00006474"/>
    </source>
</evidence>
<dbReference type="Gene3D" id="3.30.980.40">
    <property type="match status" value="1"/>
</dbReference>
<dbReference type="Gene3D" id="3.40.50.300">
    <property type="entry name" value="P-loop containing nucleotide triphosphate hydrolases"/>
    <property type="match status" value="1"/>
</dbReference>
<organism evidence="9 10">
    <name type="scientific">Tepidiforma flava</name>
    <dbReference type="NCBI Taxonomy" id="3004094"/>
    <lineage>
        <taxon>Bacteria</taxon>
        <taxon>Bacillati</taxon>
        <taxon>Chloroflexota</taxon>
        <taxon>Tepidiformia</taxon>
        <taxon>Tepidiformales</taxon>
        <taxon>Tepidiformaceae</taxon>
        <taxon>Tepidiforma</taxon>
    </lineage>
</organism>
<protein>
    <submittedName>
        <fullName evidence="9">DNA translocase FtsK</fullName>
    </submittedName>
</protein>
<dbReference type="CDD" id="cd01127">
    <property type="entry name" value="TrwB_TraG_TraD_VirD4"/>
    <property type="match status" value="1"/>
</dbReference>
<dbReference type="Pfam" id="PF01580">
    <property type="entry name" value="FtsK_SpoIIIE"/>
    <property type="match status" value="1"/>
</dbReference>
<feature type="binding site" evidence="5">
    <location>
        <begin position="500"/>
        <end position="507"/>
    </location>
    <ligand>
        <name>ATP</name>
        <dbReference type="ChEBI" id="CHEBI:30616"/>
    </ligand>
</feature>
<name>A0ABY7M6P6_9CHLR</name>
<evidence type="ECO:0000256" key="7">
    <source>
        <dbReference type="SAM" id="Phobius"/>
    </source>
</evidence>
<dbReference type="SMART" id="SM00843">
    <property type="entry name" value="Ftsk_gamma"/>
    <property type="match status" value="1"/>
</dbReference>
<feature type="transmembrane region" description="Helical" evidence="7">
    <location>
        <begin position="71"/>
        <end position="90"/>
    </location>
</feature>
<dbReference type="SUPFAM" id="SSF46785">
    <property type="entry name" value="Winged helix' DNA-binding domain"/>
    <property type="match status" value="1"/>
</dbReference>
<evidence type="ECO:0000256" key="2">
    <source>
        <dbReference type="ARBA" id="ARBA00022741"/>
    </source>
</evidence>
<dbReference type="Gene3D" id="1.10.10.10">
    <property type="entry name" value="Winged helix-like DNA-binding domain superfamily/Winged helix DNA-binding domain"/>
    <property type="match status" value="1"/>
</dbReference>
<reference evidence="9 10" key="1">
    <citation type="journal article" date="2023" name="ISME J.">
        <title>Thermophilic Dehalococcoidia with unusual traits shed light on an unexpected past.</title>
        <authorList>
            <person name="Palmer M."/>
            <person name="Covington J.K."/>
            <person name="Zhou E.M."/>
            <person name="Thomas S.C."/>
            <person name="Habib N."/>
            <person name="Seymour C.O."/>
            <person name="Lai D."/>
            <person name="Johnston J."/>
            <person name="Hashimi A."/>
            <person name="Jiao J.Y."/>
            <person name="Muok A.R."/>
            <person name="Liu L."/>
            <person name="Xian W.D."/>
            <person name="Zhi X.Y."/>
            <person name="Li M.M."/>
            <person name="Silva L.P."/>
            <person name="Bowen B.P."/>
            <person name="Louie K."/>
            <person name="Briegel A."/>
            <person name="Pett-Ridge J."/>
            <person name="Weber P.K."/>
            <person name="Tocheva E.I."/>
            <person name="Woyke T."/>
            <person name="Northen T.R."/>
            <person name="Mayali X."/>
            <person name="Li W.J."/>
            <person name="Hedlund B.P."/>
        </authorList>
    </citation>
    <scope>NUCLEOTIDE SEQUENCE [LARGE SCALE GENOMIC DNA]</scope>
    <source>
        <strain evidence="9 10">YIM 72310</strain>
    </source>
</reference>
<evidence type="ECO:0000256" key="5">
    <source>
        <dbReference type="PROSITE-ProRule" id="PRU00289"/>
    </source>
</evidence>
<feature type="region of interest" description="Disordered" evidence="6">
    <location>
        <begin position="266"/>
        <end position="308"/>
    </location>
</feature>
<evidence type="ECO:0000256" key="3">
    <source>
        <dbReference type="ARBA" id="ARBA00022840"/>
    </source>
</evidence>
<dbReference type="Proteomes" id="UP001212803">
    <property type="component" value="Chromosome"/>
</dbReference>
<dbReference type="PROSITE" id="PS50901">
    <property type="entry name" value="FTSK"/>
    <property type="match status" value="1"/>
</dbReference>
<keyword evidence="7" id="KW-0472">Membrane</keyword>
<dbReference type="Pfam" id="PF17854">
    <property type="entry name" value="FtsK_alpha"/>
    <property type="match status" value="2"/>
</dbReference>
<evidence type="ECO:0000256" key="4">
    <source>
        <dbReference type="ARBA" id="ARBA00023125"/>
    </source>
</evidence>
<dbReference type="InterPro" id="IPR027417">
    <property type="entry name" value="P-loop_NTPase"/>
</dbReference>
<accession>A0ABY7M6P6</accession>
<dbReference type="EMBL" id="CP115149">
    <property type="protein sequence ID" value="WBL35456.1"/>
    <property type="molecule type" value="Genomic_DNA"/>
</dbReference>
<sequence>MAARTTKGRARPARTPAKRSARAGARRSQFALLRRWWKEAAAAAAAAAFAAWIALFDGAAALERARDAVLRGIGFGLIVLAAWALYGAVVTWRGWYLDRRLLLQRTAGVIALGLFTWGLLGLNEAQWRVGTVEFAEVSLGGRFGQLLVAGLLGKIAWLSLFVIAAALLAPGPTRWVAVHVPLWLQEAWERRLPHRAAAAAGRWIAFIVRRPEREEEIVIGAAEYGRLQPAGPSLEPPPVVFRPRIDPGAPASPVGVGAAAAFTEVPAEEPAPPAAEDELPSAFGPDGSADAPADEEPGEPEQLGLPLENRSGWHLPAMELLNPPQPSASRRHDNAARAQLIVDTLASFGVDATVVEINEGPTVTQFGVEPGWEVRYKDVPLRDENGKPLLGPDGRPRTERVEVSRTRVRVNKITALQNDLALALAAPSLRIEAPVPGRAIVGIEVPNDSATVVTLRSVMETKEFAEVARKSKLAIALGKGVAGAPVVADLATMPHLLIAGATGSGKSVCMNAIIACIMMNATPDDVRFVMVDPKRVELVGYSGIPHMAFSEVIVDMDKVVGVLQAVVGEMEARYKKFAELGVRNIEGYNKHPRTLKKLPYWVVIIDELADLMMAAPFEVEKLICRLAQLARATGIHLIVATQRPSVDVVTGLIKANFPTRIAFAVTSQTDSRTILDMGGAEKLLGRGDMLYLPRDAGKPIRIQGVYLSDAEVERLVTFWKDDRFRALAPETADALLEEALAAQNGGDADIEVEEDDPAVIQARALAAKHQRISPALLQRRLRVGYLKAAKILELLEAEGIVGPREEGDSRRVLAREGADDEA</sequence>
<evidence type="ECO:0000259" key="8">
    <source>
        <dbReference type="PROSITE" id="PS50901"/>
    </source>
</evidence>
<evidence type="ECO:0000313" key="10">
    <source>
        <dbReference type="Proteomes" id="UP001212803"/>
    </source>
</evidence>
<keyword evidence="3 5" id="KW-0067">ATP-binding</keyword>
<feature type="transmembrane region" description="Helical" evidence="7">
    <location>
        <begin position="102"/>
        <end position="123"/>
    </location>
</feature>
<dbReference type="InterPro" id="IPR018541">
    <property type="entry name" value="Ftsk_gamma"/>
</dbReference>
<dbReference type="InterPro" id="IPR036390">
    <property type="entry name" value="WH_DNA-bd_sf"/>
</dbReference>
<dbReference type="InterPro" id="IPR041027">
    <property type="entry name" value="FtsK_alpha"/>
</dbReference>
<feature type="transmembrane region" description="Helical" evidence="7">
    <location>
        <begin position="143"/>
        <end position="169"/>
    </location>
</feature>
<evidence type="ECO:0000256" key="6">
    <source>
        <dbReference type="SAM" id="MobiDB-lite"/>
    </source>
</evidence>
<keyword evidence="4" id="KW-0238">DNA-binding</keyword>
<feature type="region of interest" description="Disordered" evidence="6">
    <location>
        <begin position="1"/>
        <end position="22"/>
    </location>
</feature>
<dbReference type="InterPro" id="IPR036388">
    <property type="entry name" value="WH-like_DNA-bd_sf"/>
</dbReference>
<keyword evidence="10" id="KW-1185">Reference proteome</keyword>
<dbReference type="SMART" id="SM00382">
    <property type="entry name" value="AAA"/>
    <property type="match status" value="1"/>
</dbReference>
<dbReference type="PANTHER" id="PTHR22683">
    <property type="entry name" value="SPORULATION PROTEIN RELATED"/>
    <property type="match status" value="1"/>
</dbReference>